<keyword evidence="10" id="KW-1006">Bacterial flagellum protein export</keyword>
<evidence type="ECO:0000313" key="13">
    <source>
        <dbReference type="Proteomes" id="UP000288028"/>
    </source>
</evidence>
<dbReference type="GeneID" id="95580659"/>
<dbReference type="GO" id="GO:0044781">
    <property type="term" value="P:bacterial-type flagellum organization"/>
    <property type="evidence" value="ECO:0007669"/>
    <property type="project" value="UniProtKB-KW"/>
</dbReference>
<keyword evidence="12" id="KW-0282">Flagellum</keyword>
<evidence type="ECO:0000256" key="6">
    <source>
        <dbReference type="ARBA" id="ARBA00022500"/>
    </source>
</evidence>
<comment type="similarity">
    <text evidence="2">Belongs to the FliJ family.</text>
</comment>
<dbReference type="GO" id="GO:0009288">
    <property type="term" value="C:bacterial-type flagellum"/>
    <property type="evidence" value="ECO:0007669"/>
    <property type="project" value="InterPro"/>
</dbReference>
<feature type="coiled-coil region" evidence="11">
    <location>
        <begin position="29"/>
        <end position="90"/>
    </location>
</feature>
<keyword evidence="4" id="KW-0813">Transport</keyword>
<dbReference type="Pfam" id="PF02050">
    <property type="entry name" value="FliJ"/>
    <property type="match status" value="1"/>
</dbReference>
<dbReference type="Gene3D" id="1.10.287.1700">
    <property type="match status" value="1"/>
</dbReference>
<dbReference type="AlphaFoldDB" id="A0A430B4U7"/>
<evidence type="ECO:0000256" key="3">
    <source>
        <dbReference type="ARBA" id="ARBA00020392"/>
    </source>
</evidence>
<dbReference type="EMBL" id="NGKB01000005">
    <property type="protein sequence ID" value="RSU15333.1"/>
    <property type="molecule type" value="Genomic_DNA"/>
</dbReference>
<accession>A0A430B4U7</accession>
<keyword evidence="13" id="KW-1185">Reference proteome</keyword>
<dbReference type="RefSeq" id="WP_126793100.1">
    <property type="nucleotide sequence ID" value="NZ_CP060720.1"/>
</dbReference>
<name>A0A430B4U7_9ENTE</name>
<comment type="caution">
    <text evidence="12">The sequence shown here is derived from an EMBL/GenBank/DDBJ whole genome shotgun (WGS) entry which is preliminary data.</text>
</comment>
<proteinExistence type="inferred from homology"/>
<dbReference type="OrthoDB" id="2165860at2"/>
<evidence type="ECO:0000256" key="1">
    <source>
        <dbReference type="ARBA" id="ARBA00004413"/>
    </source>
</evidence>
<evidence type="ECO:0000256" key="10">
    <source>
        <dbReference type="ARBA" id="ARBA00023225"/>
    </source>
</evidence>
<gene>
    <name evidence="12" type="ORF">CBF28_06295</name>
</gene>
<keyword evidence="5" id="KW-1003">Cell membrane</keyword>
<evidence type="ECO:0000256" key="8">
    <source>
        <dbReference type="ARBA" id="ARBA00022927"/>
    </source>
</evidence>
<evidence type="ECO:0000256" key="2">
    <source>
        <dbReference type="ARBA" id="ARBA00010004"/>
    </source>
</evidence>
<dbReference type="Proteomes" id="UP000288028">
    <property type="component" value="Unassembled WGS sequence"/>
</dbReference>
<evidence type="ECO:0000313" key="12">
    <source>
        <dbReference type="EMBL" id="RSU15333.1"/>
    </source>
</evidence>
<dbReference type="GO" id="GO:0005886">
    <property type="term" value="C:plasma membrane"/>
    <property type="evidence" value="ECO:0007669"/>
    <property type="project" value="UniProtKB-SubCell"/>
</dbReference>
<keyword evidence="7" id="KW-1005">Bacterial flagellum biogenesis</keyword>
<keyword evidence="6" id="KW-0145">Chemotaxis</keyword>
<keyword evidence="9" id="KW-0472">Membrane</keyword>
<dbReference type="InterPro" id="IPR012823">
    <property type="entry name" value="Flagell_FliJ"/>
</dbReference>
<dbReference type="InterPro" id="IPR053716">
    <property type="entry name" value="Flag_assembly_chemotaxis_eff"/>
</dbReference>
<evidence type="ECO:0000256" key="5">
    <source>
        <dbReference type="ARBA" id="ARBA00022475"/>
    </source>
</evidence>
<reference evidence="12 13" key="1">
    <citation type="submission" date="2017-05" db="EMBL/GenBank/DDBJ databases">
        <title>Vagococcus spp. assemblies.</title>
        <authorList>
            <person name="Gulvik C.A."/>
        </authorList>
    </citation>
    <scope>NUCLEOTIDE SEQUENCE [LARGE SCALE GENOMIC DNA]</scope>
    <source>
        <strain evidence="12 13">SS1714</strain>
    </source>
</reference>
<comment type="subcellular location">
    <subcellularLocation>
        <location evidence="1">Cell membrane</location>
        <topology evidence="1">Peripheral membrane protein</topology>
        <orientation evidence="1">Cytoplasmic side</orientation>
    </subcellularLocation>
</comment>
<keyword evidence="8" id="KW-0653">Protein transport</keyword>
<dbReference type="NCBIfam" id="TIGR02473">
    <property type="entry name" value="flagell_FliJ"/>
    <property type="match status" value="1"/>
</dbReference>
<evidence type="ECO:0000256" key="9">
    <source>
        <dbReference type="ARBA" id="ARBA00023136"/>
    </source>
</evidence>
<dbReference type="GO" id="GO:0071973">
    <property type="term" value="P:bacterial-type flagellum-dependent cell motility"/>
    <property type="evidence" value="ECO:0007669"/>
    <property type="project" value="InterPro"/>
</dbReference>
<keyword evidence="12" id="KW-0969">Cilium</keyword>
<sequence length="144" mass="17463">MKKYKFSLDNVLNWRELQEEEAKKTFLIYQQAQKEQEEILNEYKEASQAMNESTESLTNINKLRQQFVYKNFLDNQIVKQQATVDQYSNETSKKMSVFVDAQKERKIMERLKEKHYDNYLLQEKSEEQKELDEMGTLRFSYSFL</sequence>
<evidence type="ECO:0000256" key="7">
    <source>
        <dbReference type="ARBA" id="ARBA00022795"/>
    </source>
</evidence>
<keyword evidence="12" id="KW-0966">Cell projection</keyword>
<protein>
    <recommendedName>
        <fullName evidence="3">Flagellar FliJ protein</fullName>
    </recommendedName>
</protein>
<keyword evidence="11" id="KW-0175">Coiled coil</keyword>
<evidence type="ECO:0000256" key="11">
    <source>
        <dbReference type="SAM" id="Coils"/>
    </source>
</evidence>
<dbReference type="GO" id="GO:0006935">
    <property type="term" value="P:chemotaxis"/>
    <property type="evidence" value="ECO:0007669"/>
    <property type="project" value="UniProtKB-KW"/>
</dbReference>
<dbReference type="GO" id="GO:0015031">
    <property type="term" value="P:protein transport"/>
    <property type="evidence" value="ECO:0007669"/>
    <property type="project" value="UniProtKB-KW"/>
</dbReference>
<evidence type="ECO:0000256" key="4">
    <source>
        <dbReference type="ARBA" id="ARBA00022448"/>
    </source>
</evidence>
<organism evidence="12 13">
    <name type="scientific">Vagococcus carniphilus</name>
    <dbReference type="NCBI Taxonomy" id="218144"/>
    <lineage>
        <taxon>Bacteria</taxon>
        <taxon>Bacillati</taxon>
        <taxon>Bacillota</taxon>
        <taxon>Bacilli</taxon>
        <taxon>Lactobacillales</taxon>
        <taxon>Enterococcaceae</taxon>
        <taxon>Vagococcus</taxon>
    </lineage>
</organism>